<evidence type="ECO:0000256" key="1">
    <source>
        <dbReference type="ARBA" id="ARBA00004141"/>
    </source>
</evidence>
<comment type="similarity">
    <text evidence="2">Belongs to the major facilitator superfamily. MFSD6 family.</text>
</comment>
<feature type="transmembrane region" description="Helical" evidence="7">
    <location>
        <begin position="70"/>
        <end position="91"/>
    </location>
</feature>
<accession>A0A6L2QAG4</accession>
<keyword evidence="10" id="KW-1185">Reference proteome</keyword>
<gene>
    <name evidence="9" type="ORF">Cfor_06699</name>
</gene>
<feature type="transmembrane region" description="Helical" evidence="7">
    <location>
        <begin position="528"/>
        <end position="549"/>
    </location>
</feature>
<feature type="domain" description="Major facilitator superfamily associated" evidence="8">
    <location>
        <begin position="17"/>
        <end position="654"/>
    </location>
</feature>
<evidence type="ECO:0000256" key="7">
    <source>
        <dbReference type="SAM" id="Phobius"/>
    </source>
</evidence>
<name>A0A6L2QAG4_COPFO</name>
<evidence type="ECO:0000256" key="4">
    <source>
        <dbReference type="ARBA" id="ARBA00022989"/>
    </source>
</evidence>
<reference evidence="10" key="1">
    <citation type="submission" date="2020-01" db="EMBL/GenBank/DDBJ databases">
        <title>Draft genome sequence of the Termite Coptotermes fromosanus.</title>
        <authorList>
            <person name="Itakura S."/>
            <person name="Yosikawa Y."/>
            <person name="Umezawa K."/>
        </authorList>
    </citation>
    <scope>NUCLEOTIDE SEQUENCE [LARGE SCALE GENOMIC DNA]</scope>
</reference>
<dbReference type="AlphaFoldDB" id="A0A6L2QAG4"/>
<feature type="transmembrane region" description="Helical" evidence="7">
    <location>
        <begin position="456"/>
        <end position="477"/>
    </location>
</feature>
<dbReference type="Proteomes" id="UP000502823">
    <property type="component" value="Unassembled WGS sequence"/>
</dbReference>
<feature type="transmembrane region" description="Helical" evidence="7">
    <location>
        <begin position="498"/>
        <end position="522"/>
    </location>
</feature>
<feature type="region of interest" description="Disordered" evidence="6">
    <location>
        <begin position="780"/>
        <end position="814"/>
    </location>
</feature>
<evidence type="ECO:0000256" key="2">
    <source>
        <dbReference type="ARBA" id="ARBA00005241"/>
    </source>
</evidence>
<feature type="compositionally biased region" description="Basic and acidic residues" evidence="6">
    <location>
        <begin position="789"/>
        <end position="808"/>
    </location>
</feature>
<dbReference type="InterPro" id="IPR051717">
    <property type="entry name" value="MFS_MFSD6"/>
</dbReference>
<evidence type="ECO:0000313" key="10">
    <source>
        <dbReference type="Proteomes" id="UP000502823"/>
    </source>
</evidence>
<feature type="transmembrane region" description="Helical" evidence="7">
    <location>
        <begin position="561"/>
        <end position="580"/>
    </location>
</feature>
<dbReference type="PANTHER" id="PTHR16172">
    <property type="entry name" value="MAJOR FACILITATOR SUPERFAMILY DOMAIN-CONTAINING PROTEIN 6-LIKE"/>
    <property type="match status" value="1"/>
</dbReference>
<feature type="non-terminal residue" evidence="9">
    <location>
        <position position="1"/>
    </location>
</feature>
<dbReference type="Gene3D" id="1.20.1250.20">
    <property type="entry name" value="MFS general substrate transporter like domains"/>
    <property type="match status" value="3"/>
</dbReference>
<evidence type="ECO:0000256" key="6">
    <source>
        <dbReference type="SAM" id="MobiDB-lite"/>
    </source>
</evidence>
<comment type="caution">
    <text evidence="9">The sequence shown here is derived from an EMBL/GenBank/DDBJ whole genome shotgun (WGS) entry which is preliminary data.</text>
</comment>
<dbReference type="InterPro" id="IPR036259">
    <property type="entry name" value="MFS_trans_sf"/>
</dbReference>
<dbReference type="Pfam" id="PF12832">
    <property type="entry name" value="MFS_1_like"/>
    <property type="match status" value="1"/>
</dbReference>
<dbReference type="EMBL" id="BLKM01002316">
    <property type="protein sequence ID" value="GFG40662.1"/>
    <property type="molecule type" value="Genomic_DNA"/>
</dbReference>
<dbReference type="InterPro" id="IPR024989">
    <property type="entry name" value="MFS_assoc_dom"/>
</dbReference>
<dbReference type="SUPFAM" id="SSF103473">
    <property type="entry name" value="MFS general substrate transporter"/>
    <property type="match status" value="2"/>
</dbReference>
<keyword evidence="5 7" id="KW-0472">Membrane</keyword>
<evidence type="ECO:0000259" key="8">
    <source>
        <dbReference type="Pfam" id="PF12832"/>
    </source>
</evidence>
<proteinExistence type="inferred from homology"/>
<feature type="transmembrane region" description="Helical" evidence="7">
    <location>
        <begin position="382"/>
        <end position="411"/>
    </location>
</feature>
<evidence type="ECO:0000313" key="9">
    <source>
        <dbReference type="EMBL" id="GFG40662.1"/>
    </source>
</evidence>
<comment type="subcellular location">
    <subcellularLocation>
        <location evidence="1">Membrane</location>
        <topology evidence="1">Multi-pass membrane protein</topology>
    </subcellularLocation>
</comment>
<dbReference type="GO" id="GO:0016020">
    <property type="term" value="C:membrane"/>
    <property type="evidence" value="ECO:0007669"/>
    <property type="project" value="UniProtKB-SubCell"/>
</dbReference>
<dbReference type="OrthoDB" id="10061976at2759"/>
<evidence type="ECO:0000256" key="3">
    <source>
        <dbReference type="ARBA" id="ARBA00022692"/>
    </source>
</evidence>
<evidence type="ECO:0000256" key="5">
    <source>
        <dbReference type="ARBA" id="ARBA00023136"/>
    </source>
</evidence>
<dbReference type="CDD" id="cd17335">
    <property type="entry name" value="MFS_MFSD6"/>
    <property type="match status" value="1"/>
</dbReference>
<keyword evidence="3 7" id="KW-0812">Transmembrane</keyword>
<protein>
    <recommendedName>
        <fullName evidence="8">Major facilitator superfamily associated domain-containing protein</fullName>
    </recommendedName>
</protein>
<sequence length="814" mass="89715">INKIGLRLKFWVRLDVAALFVLYQYLTIHMRELGLNEEETAIMSSVTPVVAVVMPPLAGMVADRIGNFRILLSIFSSLGGAASLLLLLVPVGRVTVTYPERVVLDIGCGVEQEGYLDLGVSGGPPCSYAPSLTQGKMHQIETMLESCGFICDLATDRQVTPMLSTLLTNDEKSISEHILQSRRYDVMINTSSSNNTQETHSCTLRAKQMPSSAVEDRDLRSRRFWKDNDFYRTSVRSVSNNSYFFPTTGMYNFTCGLVNMTYQCKIGSNVSVNKCVSNIQTPINRFKTSLFLANKKVKNMILAKGFSDWVGSKAGSGSSEMNATCSNVYTQSDRKVSVSVPLYHDHNVVLSSCRARCLLTAPRAQVCTNLKEEEVYDIRLTFWSYMAVRVFIGIIGATAFAMFEGAVMAIVREQKADYGLQRVYASIGAMISSPLSGMLMDYASRGKSYTDFRPAFFLYAGLKICSGVLMLTMNLEFKPPATNVVSDVMSVMRNVEMLALFLAVFVLGTAWGYIESFLFWLLQDLGGSRSLMGLTVTVGSIAGIPLLVLSGPIISKIGHANILFIGFIFYAIRLLGYSLIYNPWLCLIFEGMESVTSALSFTAAVTYAAKLSTTTTDTSVQGLLGGLYFGGGKGSGSLIGGYMMKAFDTRPTYRIFAVACTVTGLLYFLFNKFYLRKRSQVEGNDVVKKKIPVPDPGSLEERDFTNISKMKEINNENNINSRDETIPIKTSALKYYSSAEDNNANNKEPGEYNVNFGYDTTDDETCVTVGSAGVQKCENAANDSNNAKQDGRKESEKSTKYFERDGNVKADNST</sequence>
<feature type="transmembrane region" description="Helical" evidence="7">
    <location>
        <begin position="423"/>
        <end position="444"/>
    </location>
</feature>
<feature type="transmembrane region" description="Helical" evidence="7">
    <location>
        <begin position="652"/>
        <end position="670"/>
    </location>
</feature>
<dbReference type="InParanoid" id="A0A6L2QAG4"/>
<keyword evidence="4 7" id="KW-1133">Transmembrane helix</keyword>
<organism evidence="9 10">
    <name type="scientific">Coptotermes formosanus</name>
    <name type="common">Formosan subterranean termite</name>
    <dbReference type="NCBI Taxonomy" id="36987"/>
    <lineage>
        <taxon>Eukaryota</taxon>
        <taxon>Metazoa</taxon>
        <taxon>Ecdysozoa</taxon>
        <taxon>Arthropoda</taxon>
        <taxon>Hexapoda</taxon>
        <taxon>Insecta</taxon>
        <taxon>Pterygota</taxon>
        <taxon>Neoptera</taxon>
        <taxon>Polyneoptera</taxon>
        <taxon>Dictyoptera</taxon>
        <taxon>Blattodea</taxon>
        <taxon>Blattoidea</taxon>
        <taxon>Termitoidae</taxon>
        <taxon>Rhinotermitidae</taxon>
        <taxon>Coptotermes</taxon>
    </lineage>
</organism>
<dbReference type="PANTHER" id="PTHR16172:SF35">
    <property type="entry name" value="MAJOR FACILITATOR SUPERFAMILY (MFS) PROFILE DOMAIN-CONTAINING PROTEIN"/>
    <property type="match status" value="1"/>
</dbReference>